<reference evidence="9" key="1">
    <citation type="submission" date="2017-04" db="EMBL/GenBank/DDBJ databases">
        <authorList>
            <person name="Varghese N."/>
            <person name="Submissions S."/>
        </authorList>
    </citation>
    <scope>NUCLEOTIDE SEQUENCE [LARGE SCALE GENOMIC DNA]</scope>
    <source>
        <strain evidence="9">DSM 23072</strain>
    </source>
</reference>
<dbReference type="InterPro" id="IPR002491">
    <property type="entry name" value="ABC_transptr_periplasmic_BD"/>
</dbReference>
<comment type="subcellular location">
    <subcellularLocation>
        <location evidence="1">Cell envelope</location>
    </subcellularLocation>
</comment>
<evidence type="ECO:0000313" key="9">
    <source>
        <dbReference type="Proteomes" id="UP000192408"/>
    </source>
</evidence>
<dbReference type="Gene3D" id="3.40.50.1980">
    <property type="entry name" value="Nitrogenase molybdenum iron protein domain"/>
    <property type="match status" value="2"/>
</dbReference>
<dbReference type="PROSITE" id="PS50983">
    <property type="entry name" value="FE_B12_PBP"/>
    <property type="match status" value="1"/>
</dbReference>
<dbReference type="PRINTS" id="PR01715">
    <property type="entry name" value="FERRIBNDNGPP"/>
</dbReference>
<keyword evidence="4" id="KW-0406">Ion transport</keyword>
<evidence type="ECO:0000256" key="3">
    <source>
        <dbReference type="ARBA" id="ARBA00022448"/>
    </source>
</evidence>
<gene>
    <name evidence="8" type="ORF">SAMN05660772_01811</name>
</gene>
<dbReference type="Pfam" id="PF01497">
    <property type="entry name" value="Peripla_BP_2"/>
    <property type="match status" value="1"/>
</dbReference>
<keyword evidence="3" id="KW-0813">Transport</keyword>
<evidence type="ECO:0000256" key="1">
    <source>
        <dbReference type="ARBA" id="ARBA00004196"/>
    </source>
</evidence>
<protein>
    <submittedName>
        <fullName evidence="8">Iron complex transport system substrate-binding protein</fullName>
    </submittedName>
</protein>
<keyword evidence="4" id="KW-0410">Iron transport</keyword>
<dbReference type="PANTHER" id="PTHR30532">
    <property type="entry name" value="IRON III DICITRATE-BINDING PERIPLASMIC PROTEIN"/>
    <property type="match status" value="1"/>
</dbReference>
<evidence type="ECO:0000259" key="7">
    <source>
        <dbReference type="PROSITE" id="PS50983"/>
    </source>
</evidence>
<sequence length="298" mass="33454">MKHIRTGFYRWAAILLILFSYRTFAHSSPTEPKIATLDWTVAETLLALGQPPIAVGDAESYRTWVAVPQLPADTLDLGSRLQPNKELLAKLKPDLFVNSAMFSSLKPILQCYVADPKQVDSVDFYRDGDIWHNQLTASRKLAQLIGKPQAAETLIQQSEQLFARLKNRLSAYQDRTLLLVQFIDSRHLRVYGENSLFGAVIKQMGFRNAWTQAVTVWGSANIGINQLADFKDNPRLIVIKPYPLNVPTALQHNTLWQHLPLSQDPLVLPAIWTFGALPSAQRFATSLAEALQHGGEAW</sequence>
<proteinExistence type="inferred from homology"/>
<keyword evidence="4" id="KW-0408">Iron</keyword>
<feature type="domain" description="Fe/B12 periplasmic-binding" evidence="7">
    <location>
        <begin position="33"/>
        <end position="295"/>
    </location>
</feature>
<comment type="similarity">
    <text evidence="2">Belongs to the bacterial solute-binding protein 8 family.</text>
</comment>
<name>A0A1W1UKD3_9PAST</name>
<dbReference type="EMBL" id="FWWV01000005">
    <property type="protein sequence ID" value="SMB81251.1"/>
    <property type="molecule type" value="Genomic_DNA"/>
</dbReference>
<organism evidence="8 9">
    <name type="scientific">Pasteurella testudinis DSM 23072</name>
    <dbReference type="NCBI Taxonomy" id="1122938"/>
    <lineage>
        <taxon>Bacteria</taxon>
        <taxon>Pseudomonadati</taxon>
        <taxon>Pseudomonadota</taxon>
        <taxon>Gammaproteobacteria</taxon>
        <taxon>Pasteurellales</taxon>
        <taxon>Pasteurellaceae</taxon>
        <taxon>Pasteurella</taxon>
    </lineage>
</organism>
<evidence type="ECO:0000313" key="8">
    <source>
        <dbReference type="EMBL" id="SMB81251.1"/>
    </source>
</evidence>
<feature type="chain" id="PRO_5012641938" evidence="6">
    <location>
        <begin position="26"/>
        <end position="298"/>
    </location>
</feature>
<dbReference type="SUPFAM" id="SSF53807">
    <property type="entry name" value="Helical backbone' metal receptor"/>
    <property type="match status" value="1"/>
</dbReference>
<dbReference type="PANTHER" id="PTHR30532:SF1">
    <property type="entry name" value="IRON(3+)-HYDROXAMATE-BINDING PROTEIN FHUD"/>
    <property type="match status" value="1"/>
</dbReference>
<keyword evidence="9" id="KW-1185">Reference proteome</keyword>
<dbReference type="InterPro" id="IPR051313">
    <property type="entry name" value="Bact_iron-sidero_bind"/>
</dbReference>
<evidence type="ECO:0000256" key="6">
    <source>
        <dbReference type="SAM" id="SignalP"/>
    </source>
</evidence>
<accession>A0A1W1UKD3</accession>
<evidence type="ECO:0000256" key="5">
    <source>
        <dbReference type="ARBA" id="ARBA00022729"/>
    </source>
</evidence>
<dbReference type="STRING" id="1122938.SAMN05660772_01811"/>
<dbReference type="Proteomes" id="UP000192408">
    <property type="component" value="Unassembled WGS sequence"/>
</dbReference>
<keyword evidence="5 6" id="KW-0732">Signal</keyword>
<dbReference type="GO" id="GO:1901678">
    <property type="term" value="P:iron coordination entity transport"/>
    <property type="evidence" value="ECO:0007669"/>
    <property type="project" value="UniProtKB-ARBA"/>
</dbReference>
<evidence type="ECO:0000256" key="4">
    <source>
        <dbReference type="ARBA" id="ARBA00022496"/>
    </source>
</evidence>
<dbReference type="GO" id="GO:0030288">
    <property type="term" value="C:outer membrane-bounded periplasmic space"/>
    <property type="evidence" value="ECO:0007669"/>
    <property type="project" value="TreeGrafter"/>
</dbReference>
<feature type="signal peptide" evidence="6">
    <location>
        <begin position="1"/>
        <end position="25"/>
    </location>
</feature>
<dbReference type="AlphaFoldDB" id="A0A1W1UKD3"/>
<evidence type="ECO:0000256" key="2">
    <source>
        <dbReference type="ARBA" id="ARBA00008814"/>
    </source>
</evidence>
<dbReference type="CDD" id="cd01146">
    <property type="entry name" value="FhuD"/>
    <property type="match status" value="1"/>
</dbReference>
<dbReference type="RefSeq" id="WP_084256110.1">
    <property type="nucleotide sequence ID" value="NZ_FWWV01000005.1"/>
</dbReference>